<evidence type="ECO:0000256" key="2">
    <source>
        <dbReference type="PIRSR" id="PIRSR006386-1"/>
    </source>
</evidence>
<dbReference type="InterPro" id="IPR014440">
    <property type="entry name" value="HCCAis_GSTk"/>
</dbReference>
<dbReference type="GO" id="GO:0004364">
    <property type="term" value="F:glutathione transferase activity"/>
    <property type="evidence" value="ECO:0007669"/>
    <property type="project" value="TreeGrafter"/>
</dbReference>
<dbReference type="GO" id="GO:0004602">
    <property type="term" value="F:glutathione peroxidase activity"/>
    <property type="evidence" value="ECO:0007669"/>
    <property type="project" value="TreeGrafter"/>
</dbReference>
<name>A0A429YZP8_9HYPH</name>
<dbReference type="Gene3D" id="3.40.30.10">
    <property type="entry name" value="Glutaredoxin"/>
    <property type="match status" value="1"/>
</dbReference>
<dbReference type="GO" id="GO:0006749">
    <property type="term" value="P:glutathione metabolic process"/>
    <property type="evidence" value="ECO:0007669"/>
    <property type="project" value="TreeGrafter"/>
</dbReference>
<reference evidence="4 5" key="1">
    <citation type="submission" date="2018-12" db="EMBL/GenBank/DDBJ databases">
        <title>Mesorhizobium carbonis sp. nov., isolated from coal mine water.</title>
        <authorList>
            <person name="Xin W."/>
            <person name="Xu Z."/>
            <person name="Xiang F."/>
            <person name="Zhang J."/>
            <person name="Xi L."/>
            <person name="Liu J."/>
        </authorList>
    </citation>
    <scope>NUCLEOTIDE SEQUENCE [LARGE SCALE GENOMIC DNA]</scope>
    <source>
        <strain evidence="4 5">B2.3</strain>
    </source>
</reference>
<dbReference type="InterPro" id="IPR001853">
    <property type="entry name" value="DSBA-like_thioredoxin_dom"/>
</dbReference>
<feature type="active site" description="Nucleophile" evidence="2">
    <location>
        <position position="13"/>
    </location>
</feature>
<dbReference type="InterPro" id="IPR036249">
    <property type="entry name" value="Thioredoxin-like_sf"/>
</dbReference>
<comment type="caution">
    <text evidence="4">The sequence shown here is derived from an EMBL/GenBank/DDBJ whole genome shotgun (WGS) entry which is preliminary data.</text>
</comment>
<dbReference type="SUPFAM" id="SSF52833">
    <property type="entry name" value="Thioredoxin-like"/>
    <property type="match status" value="1"/>
</dbReference>
<dbReference type="OrthoDB" id="5244108at2"/>
<evidence type="ECO:0000313" key="4">
    <source>
        <dbReference type="EMBL" id="RST86903.1"/>
    </source>
</evidence>
<dbReference type="EC" id="5.99.1.4" evidence="1"/>
<accession>A0A429YZP8</accession>
<gene>
    <name evidence="4" type="ORF">EJC49_08280</name>
</gene>
<dbReference type="PANTHER" id="PTHR42943">
    <property type="entry name" value="GLUTATHIONE S-TRANSFERASE KAPPA"/>
    <property type="match status" value="1"/>
</dbReference>
<evidence type="ECO:0000259" key="3">
    <source>
        <dbReference type="Pfam" id="PF01323"/>
    </source>
</evidence>
<dbReference type="PIRSF" id="PIRSF006386">
    <property type="entry name" value="HCCAis_GSTk"/>
    <property type="match status" value="1"/>
</dbReference>
<organism evidence="4 5">
    <name type="scientific">Aquibium carbonis</name>
    <dbReference type="NCBI Taxonomy" id="2495581"/>
    <lineage>
        <taxon>Bacteria</taxon>
        <taxon>Pseudomonadati</taxon>
        <taxon>Pseudomonadota</taxon>
        <taxon>Alphaproteobacteria</taxon>
        <taxon>Hyphomicrobiales</taxon>
        <taxon>Phyllobacteriaceae</taxon>
        <taxon>Aquibium</taxon>
    </lineage>
</organism>
<evidence type="ECO:0000313" key="5">
    <source>
        <dbReference type="Proteomes" id="UP000278398"/>
    </source>
</evidence>
<protein>
    <recommendedName>
        <fullName evidence="1">2-hydroxychromene-2-carboxylate isomerase</fullName>
        <ecNumber evidence="1">5.99.1.4</ecNumber>
    </recommendedName>
</protein>
<dbReference type="EMBL" id="RWKW01000030">
    <property type="protein sequence ID" value="RST86903.1"/>
    <property type="molecule type" value="Genomic_DNA"/>
</dbReference>
<dbReference type="CDD" id="cd03022">
    <property type="entry name" value="DsbA_HCCA_Iso"/>
    <property type="match status" value="1"/>
</dbReference>
<dbReference type="Proteomes" id="UP000278398">
    <property type="component" value="Unassembled WGS sequence"/>
</dbReference>
<dbReference type="AlphaFoldDB" id="A0A429YZP8"/>
<keyword evidence="1 4" id="KW-0413">Isomerase</keyword>
<dbReference type="InterPro" id="IPR051924">
    <property type="entry name" value="GST_Kappa/NadH"/>
</dbReference>
<dbReference type="PANTHER" id="PTHR42943:SF13">
    <property type="entry name" value="GLUTATHIONE S-TRANSFERASE KAPPA-RELATED"/>
    <property type="match status" value="1"/>
</dbReference>
<keyword evidence="5" id="KW-1185">Reference proteome</keyword>
<dbReference type="RefSeq" id="WP_126699154.1">
    <property type="nucleotide sequence ID" value="NZ_RWKW01000030.1"/>
</dbReference>
<feature type="domain" description="DSBA-like thioredoxin" evidence="3">
    <location>
        <begin position="4"/>
        <end position="196"/>
    </location>
</feature>
<dbReference type="Pfam" id="PF01323">
    <property type="entry name" value="DSBA"/>
    <property type="match status" value="1"/>
</dbReference>
<sequence>MPATIDYFLTCASPWVYLGHDAARALAARHGATLKVRPVNLGEMFKVSGQVGLADRPAVRQRYRLIELQRHAEFRGKPINVKPKHFPTNPALADLTICAILADGGDPMDYMGKVFAALWAQEQNIADETTLAFLLSAAGFTPKVVLEKAQSAEVAEIRDRNTQDAIAIDATGVPSYVLNGEPFWGQDRLDLLDHALTTGRKPYSADIG</sequence>
<dbReference type="GO" id="GO:1901170">
    <property type="term" value="P:naphthalene catabolic process"/>
    <property type="evidence" value="ECO:0007669"/>
    <property type="project" value="InterPro"/>
</dbReference>
<evidence type="ECO:0000256" key="1">
    <source>
        <dbReference type="PIRNR" id="PIRNR006386"/>
    </source>
</evidence>
<comment type="catalytic activity">
    <reaction evidence="1">
        <text>2-hydroxychromene-2-carboxylate = (3E)-4-(2-hydroxyphenyl)-2-oxobut-3-enoate</text>
        <dbReference type="Rhea" id="RHEA:27401"/>
        <dbReference type="ChEBI" id="CHEBI:59350"/>
        <dbReference type="ChEBI" id="CHEBI:59353"/>
        <dbReference type="EC" id="5.99.1.4"/>
    </reaction>
</comment>
<proteinExistence type="inferred from homology"/>
<comment type="similarity">
    <text evidence="1">Belongs to the GST superfamily. NadH family.</text>
</comment>
<dbReference type="GO" id="GO:0018845">
    <property type="term" value="F:2-hydroxychromene-2-carboxylate isomerase activity"/>
    <property type="evidence" value="ECO:0007669"/>
    <property type="project" value="UniProtKB-UniRule"/>
</dbReference>
<dbReference type="InterPro" id="IPR044087">
    <property type="entry name" value="NahD-like"/>
</dbReference>